<organism evidence="5 6">
    <name type="scientific">Deinococcus cellulosilyticus (strain DSM 18568 / NBRC 106333 / KACC 11606 / 5516J-15)</name>
    <dbReference type="NCBI Taxonomy" id="1223518"/>
    <lineage>
        <taxon>Bacteria</taxon>
        <taxon>Thermotogati</taxon>
        <taxon>Deinococcota</taxon>
        <taxon>Deinococci</taxon>
        <taxon>Deinococcales</taxon>
        <taxon>Deinococcaceae</taxon>
        <taxon>Deinococcus</taxon>
    </lineage>
</organism>
<dbReference type="Pfam" id="PF13412">
    <property type="entry name" value="HTH_24"/>
    <property type="match status" value="1"/>
</dbReference>
<dbReference type="InterPro" id="IPR000485">
    <property type="entry name" value="AsnC-type_HTH_dom"/>
</dbReference>
<dbReference type="PROSITE" id="PS00519">
    <property type="entry name" value="HTH_ASNC_1"/>
    <property type="match status" value="1"/>
</dbReference>
<dbReference type="InterPro" id="IPR019885">
    <property type="entry name" value="Tscrpt_reg_HTH_AsnC-type_CS"/>
</dbReference>
<dbReference type="InterPro" id="IPR036390">
    <property type="entry name" value="WH_DNA-bd_sf"/>
</dbReference>
<keyword evidence="6" id="KW-1185">Reference proteome</keyword>
<dbReference type="GO" id="GO:0005829">
    <property type="term" value="C:cytosol"/>
    <property type="evidence" value="ECO:0007669"/>
    <property type="project" value="TreeGrafter"/>
</dbReference>
<dbReference type="GO" id="GO:0043200">
    <property type="term" value="P:response to amino acid"/>
    <property type="evidence" value="ECO:0007669"/>
    <property type="project" value="TreeGrafter"/>
</dbReference>
<dbReference type="OrthoDB" id="34294at2"/>
<dbReference type="SMART" id="SM00344">
    <property type="entry name" value="HTH_ASNC"/>
    <property type="match status" value="1"/>
</dbReference>
<evidence type="ECO:0000313" key="6">
    <source>
        <dbReference type="Proteomes" id="UP000321306"/>
    </source>
</evidence>
<evidence type="ECO:0000313" key="5">
    <source>
        <dbReference type="EMBL" id="GEM45144.1"/>
    </source>
</evidence>
<dbReference type="AlphaFoldDB" id="A0A511MX38"/>
<dbReference type="InterPro" id="IPR011008">
    <property type="entry name" value="Dimeric_a/b-barrel"/>
</dbReference>
<dbReference type="InterPro" id="IPR019887">
    <property type="entry name" value="Tscrpt_reg_AsnC/Lrp_C"/>
</dbReference>
<name>A0A511MX38_DEIC1</name>
<accession>A0A511MX38</accession>
<dbReference type="PANTHER" id="PTHR30154:SF34">
    <property type="entry name" value="TRANSCRIPTIONAL REGULATOR AZLB"/>
    <property type="match status" value="1"/>
</dbReference>
<dbReference type="PRINTS" id="PR00033">
    <property type="entry name" value="HTHASNC"/>
</dbReference>
<dbReference type="PROSITE" id="PS50956">
    <property type="entry name" value="HTH_ASNC_2"/>
    <property type="match status" value="1"/>
</dbReference>
<evidence type="ECO:0000256" key="1">
    <source>
        <dbReference type="ARBA" id="ARBA00023015"/>
    </source>
</evidence>
<gene>
    <name evidence="5" type="ORF">DC3_07790</name>
</gene>
<evidence type="ECO:0000256" key="2">
    <source>
        <dbReference type="ARBA" id="ARBA00023125"/>
    </source>
</evidence>
<comment type="caution">
    <text evidence="5">The sequence shown here is derived from an EMBL/GenBank/DDBJ whole genome shotgun (WGS) entry which is preliminary data.</text>
</comment>
<dbReference type="InterPro" id="IPR019888">
    <property type="entry name" value="Tscrpt_reg_AsnC-like"/>
</dbReference>
<keyword evidence="3" id="KW-0804">Transcription</keyword>
<dbReference type="InterPro" id="IPR011991">
    <property type="entry name" value="ArsR-like_HTH"/>
</dbReference>
<sequence length="156" mass="17719">MQLDELDRKILDLLQHDARSTLQDIARQVGLSAPGLQKRLTKLENSGLILGHHTLLSRDILGYDLLCFVQVHLSHHELSRVHQFREAVQHMPQVLECYHLTGDTDYLLKVVAKNRKDLEHFLVEVLTPAPGVDRIRTSLVLNEVKATTALPLNPEN</sequence>
<protein>
    <submittedName>
        <fullName evidence="5">AsnC family transcriptional regulator</fullName>
    </submittedName>
</protein>
<dbReference type="InterPro" id="IPR036388">
    <property type="entry name" value="WH-like_DNA-bd_sf"/>
</dbReference>
<dbReference type="GO" id="GO:0043565">
    <property type="term" value="F:sequence-specific DNA binding"/>
    <property type="evidence" value="ECO:0007669"/>
    <property type="project" value="InterPro"/>
</dbReference>
<keyword evidence="1" id="KW-0805">Transcription regulation</keyword>
<reference evidence="5 6" key="1">
    <citation type="submission" date="2019-07" db="EMBL/GenBank/DDBJ databases">
        <title>Whole genome shotgun sequence of Deinococcus cellulosilyticus NBRC 106333.</title>
        <authorList>
            <person name="Hosoyama A."/>
            <person name="Uohara A."/>
            <person name="Ohji S."/>
            <person name="Ichikawa N."/>
        </authorList>
    </citation>
    <scope>NUCLEOTIDE SEQUENCE [LARGE SCALE GENOMIC DNA]</scope>
    <source>
        <strain evidence="5 6">NBRC 106333</strain>
    </source>
</reference>
<dbReference type="CDD" id="cd00090">
    <property type="entry name" value="HTH_ARSR"/>
    <property type="match status" value="1"/>
</dbReference>
<dbReference type="SUPFAM" id="SSF54909">
    <property type="entry name" value="Dimeric alpha+beta barrel"/>
    <property type="match status" value="1"/>
</dbReference>
<dbReference type="SUPFAM" id="SSF46785">
    <property type="entry name" value="Winged helix' DNA-binding domain"/>
    <property type="match status" value="1"/>
</dbReference>
<dbReference type="EMBL" id="BJXB01000003">
    <property type="protein sequence ID" value="GEM45144.1"/>
    <property type="molecule type" value="Genomic_DNA"/>
</dbReference>
<evidence type="ECO:0000256" key="3">
    <source>
        <dbReference type="ARBA" id="ARBA00023163"/>
    </source>
</evidence>
<dbReference type="Proteomes" id="UP000321306">
    <property type="component" value="Unassembled WGS sequence"/>
</dbReference>
<dbReference type="Gene3D" id="1.10.10.10">
    <property type="entry name" value="Winged helix-like DNA-binding domain superfamily/Winged helix DNA-binding domain"/>
    <property type="match status" value="1"/>
</dbReference>
<keyword evidence="2" id="KW-0238">DNA-binding</keyword>
<dbReference type="Pfam" id="PF01037">
    <property type="entry name" value="AsnC_trans_reg"/>
    <property type="match status" value="1"/>
</dbReference>
<evidence type="ECO:0000259" key="4">
    <source>
        <dbReference type="PROSITE" id="PS50956"/>
    </source>
</evidence>
<dbReference type="Gene3D" id="3.30.70.920">
    <property type="match status" value="1"/>
</dbReference>
<feature type="domain" description="HTH asnC-type" evidence="4">
    <location>
        <begin position="3"/>
        <end position="64"/>
    </location>
</feature>
<proteinExistence type="predicted"/>
<dbReference type="PANTHER" id="PTHR30154">
    <property type="entry name" value="LEUCINE-RESPONSIVE REGULATORY PROTEIN"/>
    <property type="match status" value="1"/>
</dbReference>